<dbReference type="InterPro" id="IPR051199">
    <property type="entry name" value="LPS_LOS_Heptosyltrfase"/>
</dbReference>
<reference evidence="3 4" key="1">
    <citation type="submission" date="2019-03" db="EMBL/GenBank/DDBJ databases">
        <title>Paracraurococcus aquatilis NE82 genome sequence.</title>
        <authorList>
            <person name="Zhao Y."/>
            <person name="Du Z."/>
        </authorList>
    </citation>
    <scope>NUCLEOTIDE SEQUENCE [LARGE SCALE GENOMIC DNA]</scope>
    <source>
        <strain evidence="3 4">NE82</strain>
    </source>
</reference>
<dbReference type="GO" id="GO:0008713">
    <property type="term" value="F:ADP-heptose-lipopolysaccharide heptosyltransferase activity"/>
    <property type="evidence" value="ECO:0007669"/>
    <property type="project" value="TreeGrafter"/>
</dbReference>
<proteinExistence type="predicted"/>
<keyword evidence="2 3" id="KW-0808">Transferase</keyword>
<keyword evidence="4" id="KW-1185">Reference proteome</keyword>
<dbReference type="AlphaFoldDB" id="A0A4R4D624"/>
<dbReference type="PANTHER" id="PTHR30160">
    <property type="entry name" value="TETRAACYLDISACCHARIDE 4'-KINASE-RELATED"/>
    <property type="match status" value="1"/>
</dbReference>
<dbReference type="CDD" id="cd03789">
    <property type="entry name" value="GT9_LPS_heptosyltransferase"/>
    <property type="match status" value="1"/>
</dbReference>
<dbReference type="PANTHER" id="PTHR30160:SF7">
    <property type="entry name" value="ADP-HEPTOSE--LPS HEPTOSYLTRANSFERASE 2"/>
    <property type="match status" value="1"/>
</dbReference>
<dbReference type="Gene3D" id="3.40.50.2000">
    <property type="entry name" value="Glycogen Phosphorylase B"/>
    <property type="match status" value="2"/>
</dbReference>
<dbReference type="GO" id="GO:0009244">
    <property type="term" value="P:lipopolysaccharide core region biosynthetic process"/>
    <property type="evidence" value="ECO:0007669"/>
    <property type="project" value="TreeGrafter"/>
</dbReference>
<keyword evidence="1" id="KW-0328">Glycosyltransferase</keyword>
<dbReference type="Proteomes" id="UP000295023">
    <property type="component" value="Unassembled WGS sequence"/>
</dbReference>
<dbReference type="RefSeq" id="WP_132296688.1">
    <property type="nucleotide sequence ID" value="NZ_SKBM01000042.1"/>
</dbReference>
<accession>A0A4R4D624</accession>
<dbReference type="OrthoDB" id="9797795at2"/>
<name>A0A4R4D624_9PROT</name>
<dbReference type="EMBL" id="SKBM01000042">
    <property type="protein sequence ID" value="TCZ53150.1"/>
    <property type="molecule type" value="Genomic_DNA"/>
</dbReference>
<evidence type="ECO:0000313" key="4">
    <source>
        <dbReference type="Proteomes" id="UP000295023"/>
    </source>
</evidence>
<gene>
    <name evidence="3" type="ORF">EXY23_25295</name>
</gene>
<evidence type="ECO:0000256" key="1">
    <source>
        <dbReference type="ARBA" id="ARBA00022676"/>
    </source>
</evidence>
<dbReference type="SUPFAM" id="SSF53756">
    <property type="entry name" value="UDP-Glycosyltransferase/glycogen phosphorylase"/>
    <property type="match status" value="1"/>
</dbReference>
<organism evidence="3 4">
    <name type="scientific">Roseicella aquatilis</name>
    <dbReference type="NCBI Taxonomy" id="2527868"/>
    <lineage>
        <taxon>Bacteria</taxon>
        <taxon>Pseudomonadati</taxon>
        <taxon>Pseudomonadota</taxon>
        <taxon>Alphaproteobacteria</taxon>
        <taxon>Acetobacterales</taxon>
        <taxon>Roseomonadaceae</taxon>
        <taxon>Roseicella</taxon>
    </lineage>
</organism>
<dbReference type="Pfam" id="PF01075">
    <property type="entry name" value="Glyco_transf_9"/>
    <property type="match status" value="1"/>
</dbReference>
<dbReference type="GO" id="GO:0005829">
    <property type="term" value="C:cytosol"/>
    <property type="evidence" value="ECO:0007669"/>
    <property type="project" value="TreeGrafter"/>
</dbReference>
<evidence type="ECO:0000256" key="2">
    <source>
        <dbReference type="ARBA" id="ARBA00022679"/>
    </source>
</evidence>
<comment type="caution">
    <text evidence="3">The sequence shown here is derived from an EMBL/GenBank/DDBJ whole genome shotgun (WGS) entry which is preliminary data.</text>
</comment>
<sequence length="306" mass="32556">MRILFITSSRIGDAVLSTGLLDHLIRTYPQARIVVACGPVAEGLFARMPNRAWTIVLRRDRLRSHWFRMWREVAGRRWDIVVDLRGSAFAWTIRAGRRHVVKGGRNPEHRVRHLGALFGLEPPPLPVAWFNGADRARAAALLPGEGPWIGLGPTANWDRKVWAPEKFVALYRALTAPGAPLEGARAAILGGPGEMERAMAAPVLAALGEKAVDLVGSLALPEVAAVLARCALFVGNDSGLMHLSAATGTPTLGLFGPSHVEQYAPAGRRTAVAVAPGSPGLDSMPGLTVEAALQAAEGLLATKVPA</sequence>
<dbReference type="InterPro" id="IPR002201">
    <property type="entry name" value="Glyco_trans_9"/>
</dbReference>
<evidence type="ECO:0000313" key="3">
    <source>
        <dbReference type="EMBL" id="TCZ53150.1"/>
    </source>
</evidence>
<protein>
    <submittedName>
        <fullName evidence="3">Glycosyltransferase family 9 protein</fullName>
    </submittedName>
</protein>